<evidence type="ECO:0000259" key="4">
    <source>
        <dbReference type="PROSITE" id="PS50111"/>
    </source>
</evidence>
<feature type="domain" description="Methyl-accepting transducer" evidence="4">
    <location>
        <begin position="186"/>
        <end position="415"/>
    </location>
</feature>
<dbReference type="PROSITE" id="PS50111">
    <property type="entry name" value="CHEMOTAXIS_TRANSDUC_2"/>
    <property type="match status" value="1"/>
</dbReference>
<dbReference type="Proteomes" id="UP000584642">
    <property type="component" value="Unassembled WGS sequence"/>
</dbReference>
<evidence type="ECO:0000256" key="1">
    <source>
        <dbReference type="ARBA" id="ARBA00023224"/>
    </source>
</evidence>
<evidence type="ECO:0000256" key="2">
    <source>
        <dbReference type="ARBA" id="ARBA00029447"/>
    </source>
</evidence>
<dbReference type="RefSeq" id="WP_180287708.1">
    <property type="nucleotide sequence ID" value="NZ_JABFFR010000050.1"/>
</dbReference>
<accession>A0ABX2TK11</accession>
<comment type="similarity">
    <text evidence="2">Belongs to the methyl-accepting chemotaxis (MCP) protein family.</text>
</comment>
<dbReference type="Gene3D" id="1.10.490.10">
    <property type="entry name" value="Globins"/>
    <property type="match status" value="1"/>
</dbReference>
<dbReference type="SUPFAM" id="SSF58104">
    <property type="entry name" value="Methyl-accepting chemotaxis protein (MCP) signaling domain"/>
    <property type="match status" value="1"/>
</dbReference>
<organism evidence="5 6">
    <name type="scientific">Azospirillum oleiclasticum</name>
    <dbReference type="NCBI Taxonomy" id="2735135"/>
    <lineage>
        <taxon>Bacteria</taxon>
        <taxon>Pseudomonadati</taxon>
        <taxon>Pseudomonadota</taxon>
        <taxon>Alphaproteobacteria</taxon>
        <taxon>Rhodospirillales</taxon>
        <taxon>Azospirillaceae</taxon>
        <taxon>Azospirillum</taxon>
    </lineage>
</organism>
<dbReference type="SMART" id="SM00283">
    <property type="entry name" value="MA"/>
    <property type="match status" value="1"/>
</dbReference>
<name>A0ABX2TK11_9PROT</name>
<evidence type="ECO:0000313" key="5">
    <source>
        <dbReference type="EMBL" id="NYZ24690.1"/>
    </source>
</evidence>
<dbReference type="InterPro" id="IPR012292">
    <property type="entry name" value="Globin/Proto"/>
</dbReference>
<dbReference type="InterPro" id="IPR004089">
    <property type="entry name" value="MCPsignal_dom"/>
</dbReference>
<dbReference type="CDD" id="cd01068">
    <property type="entry name" value="globin_sensor"/>
    <property type="match status" value="1"/>
</dbReference>
<keyword evidence="6" id="KW-1185">Reference proteome</keyword>
<dbReference type="PRINTS" id="PR00260">
    <property type="entry name" value="CHEMTRNSDUCR"/>
</dbReference>
<dbReference type="PANTHER" id="PTHR32089:SF112">
    <property type="entry name" value="LYSOZYME-LIKE PROTEIN-RELATED"/>
    <property type="match status" value="1"/>
</dbReference>
<gene>
    <name evidence="5" type="ORF">HND93_33720</name>
</gene>
<dbReference type="Pfam" id="PF00015">
    <property type="entry name" value="MCPsignal"/>
    <property type="match status" value="1"/>
</dbReference>
<dbReference type="PANTHER" id="PTHR32089">
    <property type="entry name" value="METHYL-ACCEPTING CHEMOTAXIS PROTEIN MCPB"/>
    <property type="match status" value="1"/>
</dbReference>
<comment type="caution">
    <text evidence="5">The sequence shown here is derived from an EMBL/GenBank/DDBJ whole genome shotgun (WGS) entry which is preliminary data.</text>
</comment>
<proteinExistence type="inferred from homology"/>
<dbReference type="InterPro" id="IPR044398">
    <property type="entry name" value="Globin-sensor_dom"/>
</dbReference>
<evidence type="ECO:0000256" key="3">
    <source>
        <dbReference type="PROSITE-ProRule" id="PRU00284"/>
    </source>
</evidence>
<evidence type="ECO:0000313" key="6">
    <source>
        <dbReference type="Proteomes" id="UP000584642"/>
    </source>
</evidence>
<protein>
    <submittedName>
        <fullName evidence="5">Globin-coupled sensor protein</fullName>
    </submittedName>
</protein>
<keyword evidence="1 3" id="KW-0807">Transducer</keyword>
<dbReference type="Pfam" id="PF11563">
    <property type="entry name" value="Protoglobin"/>
    <property type="match status" value="1"/>
</dbReference>
<dbReference type="Gene3D" id="1.10.287.950">
    <property type="entry name" value="Methyl-accepting chemotaxis protein"/>
    <property type="match status" value="1"/>
</dbReference>
<dbReference type="InterPro" id="IPR009050">
    <property type="entry name" value="Globin-like_sf"/>
</dbReference>
<sequence length="443" mass="47476">MDLLRFAVIDDEARSVLSELRVILNDQLDTIIENFYRHLRNFPSLDRMFQSEERRRHAAEQQKRHWLRLFAGTLDDEYVASVQRVGRTHARIGLEPQWYTTAYGYTVNALHAAIERHCRRRFTTAAAARRMTAMMRAVTSLSLIDMNLSVSVYLEEVREQHRRALDALAVDFQGGIGQVVAELGEAAESMAAGADRMLAISTDTTEQSASVLDAAGVTTDNVQAVAAALTELSASVDEVGRSMRVSAASALDAVKATERTNTVVEGLASAVQRIGEVVTLIRSVATQTNLLALNATIEAARAGEAGKGFAVVAHEVKQLANQTSAATDDIAAQIAGIQAATAAAVAAIRDIQGIVRSISDTVASVSTAAEQQGAATRDVARNVEHAAGGAAGVSGIMRGVSDSAAEATRTARELATTTGILRDRSDQLAQRTARFVDRIRQHG</sequence>
<reference evidence="5 6" key="1">
    <citation type="submission" date="2020-05" db="EMBL/GenBank/DDBJ databases">
        <title>Azospirillum oleiclasticum sp. nov, a nitrogen-fixing and heavy crude oil-emulsifying bacterium isolated from the crude oil of Yumen Oilfield.</title>
        <authorList>
            <person name="Wu D."/>
            <person name="Cai M."/>
            <person name="Zhang X."/>
        </authorList>
    </citation>
    <scope>NUCLEOTIDE SEQUENCE [LARGE SCALE GENOMIC DNA]</scope>
    <source>
        <strain evidence="5 6">ROY-1-1-2</strain>
    </source>
</reference>
<dbReference type="InterPro" id="IPR004090">
    <property type="entry name" value="Chemotax_Me-accpt_rcpt"/>
</dbReference>
<dbReference type="SUPFAM" id="SSF46458">
    <property type="entry name" value="Globin-like"/>
    <property type="match status" value="1"/>
</dbReference>
<dbReference type="EMBL" id="JABFDB010000044">
    <property type="protein sequence ID" value="NYZ24690.1"/>
    <property type="molecule type" value="Genomic_DNA"/>
</dbReference>
<dbReference type="InterPro" id="IPR039379">
    <property type="entry name" value="Protoglobin_sensor_dom"/>
</dbReference>